<dbReference type="PANTHER" id="PTHR37577:SF1">
    <property type="entry name" value="INTEGRAL MEMBRANE PROTEIN"/>
    <property type="match status" value="1"/>
</dbReference>
<evidence type="ECO:0000313" key="1">
    <source>
        <dbReference type="EMBL" id="KAI1514794.1"/>
    </source>
</evidence>
<dbReference type="InterPro" id="IPR053018">
    <property type="entry name" value="Elsinochrome_Biosynth-Asso"/>
</dbReference>
<dbReference type="PANTHER" id="PTHR37577">
    <property type="entry name" value="INTEGRAL MEMBRANE PROTEIN"/>
    <property type="match status" value="1"/>
</dbReference>
<accession>A0A2W1H544</accession>
<name>A0A2W1H544_9PLEO</name>
<protein>
    <submittedName>
        <fullName evidence="1">Uncharacterized protein</fullName>
    </submittedName>
</protein>
<dbReference type="Proteomes" id="UP000249757">
    <property type="component" value="Unassembled WGS sequence"/>
</dbReference>
<dbReference type="EMBL" id="NRDI02000007">
    <property type="protein sequence ID" value="KAI1514794.1"/>
    <property type="molecule type" value="Genomic_DNA"/>
</dbReference>
<sequence>MSCHRPDCEWLQLKNLTGLKVPTLAANADLSGIGVIVGFSMSAYLTLLMLLLHYITIFDLGNTGNEHTAPVNSVDYGILTWIRSHILSWRPSRRFNKAMEKSVLTLGDLNVVTGIGILIAGYSQLKCGISAYHWQIMVFISWFASFSFVSAMTFLQGYFRVNSTMRLIRISFMVIFVGLLISALFPTGSRMWLNAYPDDTEGFYPSMNAACFFTELRMPAKFHKGANFWTMIFSVLLIFGSHFHCGIRLFDPTAGTSRKYLRTIPGRKFKQVLYSMERRAGKSYSLHALVWKAVYLFTYAIFTFVRAVYDICESMLAEIIWLAFAMAWGTIKVWLTRASATINFDGKNYTSNSLSEENFWSFGQILPLVLFLLPLLSMAQSYLEDNAKEEEHMRAIASPEITTRNEEPKHVTVRAFTDTTDASNAAFVHSNTWTSFNLDETKRTRLVDLPPYPYLNFSSHSWYRDHLALLLFQILMAATTALYFLTSLGDVLGISSILRSRLFVIWGLVFIPLASLLHLTIWYLGALVVGSWPGPGAKNWLMGNGEGWRNKSKKSMLGRTVFWTCRIGLILGLLLFTFFLSMEIAGPQSLWP</sequence>
<proteinExistence type="predicted"/>
<dbReference type="OrthoDB" id="5427664at2759"/>
<comment type="caution">
    <text evidence="1">The sequence shown here is derived from an EMBL/GenBank/DDBJ whole genome shotgun (WGS) entry which is preliminary data.</text>
</comment>
<organism evidence="1 2">
    <name type="scientific">Pyrenophora tritici-repentis</name>
    <dbReference type="NCBI Taxonomy" id="45151"/>
    <lineage>
        <taxon>Eukaryota</taxon>
        <taxon>Fungi</taxon>
        <taxon>Dikarya</taxon>
        <taxon>Ascomycota</taxon>
        <taxon>Pezizomycotina</taxon>
        <taxon>Dothideomycetes</taxon>
        <taxon>Pleosporomycetidae</taxon>
        <taxon>Pleosporales</taxon>
        <taxon>Pleosporineae</taxon>
        <taxon>Pleosporaceae</taxon>
        <taxon>Pyrenophora</taxon>
    </lineage>
</organism>
<reference evidence="2" key="1">
    <citation type="journal article" date="2022" name="Microb. Genom.">
        <title>A global pangenome for the wheat fungal pathogen Pyrenophora tritici-repentis and prediction of effector protein structural homology.</title>
        <authorList>
            <person name="Moolhuijzen P.M."/>
            <person name="See P.T."/>
            <person name="Shi G."/>
            <person name="Powell H.R."/>
            <person name="Cockram J."/>
            <person name="Jorgensen L.N."/>
            <person name="Benslimane H."/>
            <person name="Strelkov S.E."/>
            <person name="Turner J."/>
            <person name="Liu Z."/>
            <person name="Moffat C.S."/>
        </authorList>
    </citation>
    <scope>NUCLEOTIDE SEQUENCE [LARGE SCALE GENOMIC DNA]</scope>
</reference>
<gene>
    <name evidence="1" type="ORF">Ptr86124_006117</name>
</gene>
<dbReference type="AlphaFoldDB" id="A0A2W1H544"/>
<evidence type="ECO:0000313" key="2">
    <source>
        <dbReference type="Proteomes" id="UP000249757"/>
    </source>
</evidence>
<keyword evidence="2" id="KW-1185">Reference proteome</keyword>